<name>A0A426YB57_ENSVE</name>
<organism evidence="1 2">
    <name type="scientific">Ensete ventricosum</name>
    <name type="common">Abyssinian banana</name>
    <name type="synonym">Musa ensete</name>
    <dbReference type="NCBI Taxonomy" id="4639"/>
    <lineage>
        <taxon>Eukaryota</taxon>
        <taxon>Viridiplantae</taxon>
        <taxon>Streptophyta</taxon>
        <taxon>Embryophyta</taxon>
        <taxon>Tracheophyta</taxon>
        <taxon>Spermatophyta</taxon>
        <taxon>Magnoliopsida</taxon>
        <taxon>Liliopsida</taxon>
        <taxon>Zingiberales</taxon>
        <taxon>Musaceae</taxon>
        <taxon>Ensete</taxon>
    </lineage>
</organism>
<evidence type="ECO:0000313" key="1">
    <source>
        <dbReference type="EMBL" id="RRT48928.1"/>
    </source>
</evidence>
<dbReference type="Proteomes" id="UP000287651">
    <property type="component" value="Unassembled WGS sequence"/>
</dbReference>
<dbReference type="AlphaFoldDB" id="A0A426YB57"/>
<accession>A0A426YB57</accession>
<comment type="caution">
    <text evidence="1">The sequence shown here is derived from an EMBL/GenBank/DDBJ whole genome shotgun (WGS) entry which is preliminary data.</text>
</comment>
<sequence>MFFLYYYLLPSRCPSLIAANIWSKKESITSQPSAVAAQPSRSTSLAPAAFILAALIAGCTSSPRSFVALLPSLWQPHRIFLLYYCPTKVFLQFRQWRSARLPDICCFLFRSIGFHYLAVDFSTDVAAIAASSIIASQPSK</sequence>
<reference evidence="1 2" key="1">
    <citation type="journal article" date="2014" name="Agronomy (Basel)">
        <title>A Draft Genome Sequence for Ensete ventricosum, the Drought-Tolerant Tree Against Hunger.</title>
        <authorList>
            <person name="Harrison J."/>
            <person name="Moore K.A."/>
            <person name="Paszkiewicz K."/>
            <person name="Jones T."/>
            <person name="Grant M."/>
            <person name="Ambacheew D."/>
            <person name="Muzemil S."/>
            <person name="Studholme D.J."/>
        </authorList>
    </citation>
    <scope>NUCLEOTIDE SEQUENCE [LARGE SCALE GENOMIC DNA]</scope>
</reference>
<proteinExistence type="predicted"/>
<gene>
    <name evidence="1" type="ORF">B296_00013867</name>
</gene>
<evidence type="ECO:0000313" key="2">
    <source>
        <dbReference type="Proteomes" id="UP000287651"/>
    </source>
</evidence>
<dbReference type="EMBL" id="AMZH03013637">
    <property type="protein sequence ID" value="RRT48928.1"/>
    <property type="molecule type" value="Genomic_DNA"/>
</dbReference>
<protein>
    <submittedName>
        <fullName evidence="1">Uncharacterized protein</fullName>
    </submittedName>
</protein>